<dbReference type="AlphaFoldDB" id="A0A520KL35"/>
<dbReference type="EMBL" id="RXII01000062">
    <property type="protein sequence ID" value="RZN61955.1"/>
    <property type="molecule type" value="Genomic_DNA"/>
</dbReference>
<accession>A0A520KL35</accession>
<gene>
    <name evidence="2" type="ORF">EF810_04005</name>
</gene>
<evidence type="ECO:0000259" key="1">
    <source>
        <dbReference type="Pfam" id="PF18929"/>
    </source>
</evidence>
<comment type="caution">
    <text evidence="2">The sequence shown here is derived from an EMBL/GenBank/DDBJ whole genome shotgun (WGS) entry which is preliminary data.</text>
</comment>
<reference evidence="2 3" key="1">
    <citation type="journal article" date="2019" name="Nat. Microbiol.">
        <title>Wide diversity of methane and short-chain alkane metabolisms in uncultured archaea.</title>
        <authorList>
            <person name="Borrel G."/>
            <person name="Adam P.S."/>
            <person name="McKay L.J."/>
            <person name="Chen L.X."/>
            <person name="Sierra-Garcia I.N."/>
            <person name="Sieber C.M."/>
            <person name="Letourneur Q."/>
            <person name="Ghozlane A."/>
            <person name="Andersen G.L."/>
            <person name="Li W.J."/>
            <person name="Hallam S.J."/>
            <person name="Muyzer G."/>
            <person name="de Oliveira V.M."/>
            <person name="Inskeep W.P."/>
            <person name="Banfield J.F."/>
            <person name="Gribaldo S."/>
        </authorList>
    </citation>
    <scope>NUCLEOTIDE SEQUENCE [LARGE SCALE GENOMIC DNA]</scope>
    <source>
        <strain evidence="2">NM4</strain>
    </source>
</reference>
<protein>
    <recommendedName>
        <fullName evidence="1">DUF5678 domain-containing protein</fullName>
    </recommendedName>
</protein>
<dbReference type="InterPro" id="IPR043734">
    <property type="entry name" value="DUF5678"/>
</dbReference>
<sequence>MIDEDFFWFVSSSEELKRYKGMHIAVWNKQIIGYGRTATEAYNMAKKNVPESQPALAYIPRDEAMIL</sequence>
<feature type="domain" description="DUF5678" evidence="1">
    <location>
        <begin position="14"/>
        <end position="61"/>
    </location>
</feature>
<name>A0A520KL35_9CREN</name>
<dbReference type="Pfam" id="PF18929">
    <property type="entry name" value="DUF5678"/>
    <property type="match status" value="1"/>
</dbReference>
<proteinExistence type="predicted"/>
<organism evidence="2 3">
    <name type="scientific">Candidatus Methanodesulfokora washburnensis</name>
    <dbReference type="NCBI Taxonomy" id="2478471"/>
    <lineage>
        <taxon>Archaea</taxon>
        <taxon>Thermoproteota</taxon>
        <taxon>Candidatus Korarchaeia</taxon>
        <taxon>Candidatus Korarchaeia incertae sedis</taxon>
        <taxon>Candidatus Methanodesulfokora</taxon>
    </lineage>
</organism>
<evidence type="ECO:0000313" key="3">
    <source>
        <dbReference type="Proteomes" id="UP000316217"/>
    </source>
</evidence>
<evidence type="ECO:0000313" key="2">
    <source>
        <dbReference type="EMBL" id="RZN61955.1"/>
    </source>
</evidence>
<dbReference type="Proteomes" id="UP000316217">
    <property type="component" value="Unassembled WGS sequence"/>
</dbReference>